<reference evidence="2 3" key="1">
    <citation type="submission" date="2019-08" db="EMBL/GenBank/DDBJ databases">
        <title>Genomes of Antarctic Bizionia species.</title>
        <authorList>
            <person name="Bowman J.P."/>
        </authorList>
    </citation>
    <scope>NUCLEOTIDE SEQUENCE [LARGE SCALE GENOMIC DNA]</scope>
    <source>
        <strain evidence="2 3">APA-1</strain>
    </source>
</reference>
<dbReference type="PROSITE" id="PS51257">
    <property type="entry name" value="PROKAR_LIPOPROTEIN"/>
    <property type="match status" value="1"/>
</dbReference>
<evidence type="ECO:0000256" key="1">
    <source>
        <dbReference type="SAM" id="SignalP"/>
    </source>
</evidence>
<sequence>MKTIQTAGKLLALFLVVMATSCSSDDNPLNDNPDPQGESHFYELTFTGGPMDGDTFSGTITNGSGTSGAVAVRTVSTNNGGTEEDTMVLTLLDEIHTPNISLGMVMTMNNNQGMDFGPNVTETSSGMTIIYNNYVMNTISGSSTITNYGQSNVYSGVAYAHFTITFSAEMEVRDINQTDTFTTQVTGTINVKRFPIP</sequence>
<dbReference type="OrthoDB" id="1449997at2"/>
<dbReference type="Proteomes" id="UP000324358">
    <property type="component" value="Unassembled WGS sequence"/>
</dbReference>
<name>A0A5D0QYV1_9FLAO</name>
<keyword evidence="1" id="KW-0732">Signal</keyword>
<feature type="signal peptide" evidence="1">
    <location>
        <begin position="1"/>
        <end position="24"/>
    </location>
</feature>
<evidence type="ECO:0000313" key="2">
    <source>
        <dbReference type="EMBL" id="TYB73394.1"/>
    </source>
</evidence>
<gene>
    <name evidence="2" type="ORF">ES675_06960</name>
</gene>
<dbReference type="AlphaFoldDB" id="A0A5D0QYV1"/>
<proteinExistence type="predicted"/>
<dbReference type="RefSeq" id="WP_066249931.1">
    <property type="nucleotide sequence ID" value="NZ_VSKL01000002.1"/>
</dbReference>
<feature type="chain" id="PRO_5022810515" description="Type 1 periplasmic binding fold superfamily protein" evidence="1">
    <location>
        <begin position="25"/>
        <end position="197"/>
    </location>
</feature>
<accession>A0A5D0QYV1</accession>
<dbReference type="EMBL" id="VSKL01000002">
    <property type="protein sequence ID" value="TYB73394.1"/>
    <property type="molecule type" value="Genomic_DNA"/>
</dbReference>
<evidence type="ECO:0008006" key="4">
    <source>
        <dbReference type="Google" id="ProtNLM"/>
    </source>
</evidence>
<comment type="caution">
    <text evidence="2">The sequence shown here is derived from an EMBL/GenBank/DDBJ whole genome shotgun (WGS) entry which is preliminary data.</text>
</comment>
<evidence type="ECO:0000313" key="3">
    <source>
        <dbReference type="Proteomes" id="UP000324358"/>
    </source>
</evidence>
<protein>
    <recommendedName>
        <fullName evidence="4">Type 1 periplasmic binding fold superfamily protein</fullName>
    </recommendedName>
</protein>
<organism evidence="2 3">
    <name type="scientific">Bizionia algoritergicola</name>
    <dbReference type="NCBI Taxonomy" id="291187"/>
    <lineage>
        <taxon>Bacteria</taxon>
        <taxon>Pseudomonadati</taxon>
        <taxon>Bacteroidota</taxon>
        <taxon>Flavobacteriia</taxon>
        <taxon>Flavobacteriales</taxon>
        <taxon>Flavobacteriaceae</taxon>
        <taxon>Bizionia</taxon>
    </lineage>
</organism>
<keyword evidence="3" id="KW-1185">Reference proteome</keyword>